<evidence type="ECO:0000256" key="4">
    <source>
        <dbReference type="ARBA" id="ARBA00023014"/>
    </source>
</evidence>
<comment type="caution">
    <text evidence="5">The sequence shown here is derived from an EMBL/GenBank/DDBJ whole genome shotgun (WGS) entry which is preliminary data.</text>
</comment>
<dbReference type="Proteomes" id="UP000095463">
    <property type="component" value="Unassembled WGS sequence"/>
</dbReference>
<dbReference type="EMBL" id="LAJE02000107">
    <property type="protein sequence ID" value="OEO31951.1"/>
    <property type="molecule type" value="Genomic_DNA"/>
</dbReference>
<dbReference type="GO" id="GO:0008168">
    <property type="term" value="F:methyltransferase activity"/>
    <property type="evidence" value="ECO:0007669"/>
    <property type="project" value="InterPro"/>
</dbReference>
<accession>A0A1E5XTP8</accession>
<dbReference type="PANTHER" id="PTHR13184">
    <property type="entry name" value="37S RIBOSOMAL PROTEIN S22"/>
    <property type="match status" value="1"/>
</dbReference>
<keyword evidence="2" id="KW-0809">Transit peptide</keyword>
<evidence type="ECO:0000256" key="2">
    <source>
        <dbReference type="ARBA" id="ARBA00022946"/>
    </source>
</evidence>
<dbReference type="GO" id="GO:0046872">
    <property type="term" value="F:metal ion binding"/>
    <property type="evidence" value="ECO:0007669"/>
    <property type="project" value="UniProtKB-KW"/>
</dbReference>
<evidence type="ECO:0008006" key="7">
    <source>
        <dbReference type="Google" id="ProtNLM"/>
    </source>
</evidence>
<dbReference type="Gene3D" id="3.40.50.150">
    <property type="entry name" value="Vaccinia Virus protein VP39"/>
    <property type="match status" value="1"/>
</dbReference>
<sequence length="318" mass="34347">MTDLPADLAAAVRRLAEGRKGLGDSSARISEHYRQRGASRQVIGGADDAIAYALSRMPATYAAVSAVLGELQARAPDFAPRTLLDAGAGPGTAGWAVAEAFSGIAPTLMDHNRAFLALAGTLAEGTGLANAELLEADLGRFELVTRYDLVTCAYALTELPDAEMLAAAERLWRHSDGVLAIIEPGRPRDYQRLMGVRRRLIELGGRVLAPCPHERECPLLEPDWCHFAVRLSRSRDHMRMKGGTLGYEDEKYSYLVVARPDIGAPAPGRVLRRPEENKFSVTLAVCGSDGLETRVVPSRDKPAFKAAKKLDWGDATDG</sequence>
<proteinExistence type="predicted"/>
<evidence type="ECO:0000313" key="5">
    <source>
        <dbReference type="EMBL" id="OEO31951.1"/>
    </source>
</evidence>
<dbReference type="InterPro" id="IPR052571">
    <property type="entry name" value="Mt_RNA_Methyltransferase"/>
</dbReference>
<dbReference type="OrthoDB" id="9799639at2"/>
<gene>
    <name evidence="5" type="ORF">VW23_013690</name>
</gene>
<dbReference type="RefSeq" id="WP_069908851.1">
    <property type="nucleotide sequence ID" value="NZ_LAJE02000107.1"/>
</dbReference>
<keyword evidence="6" id="KW-1185">Reference proteome</keyword>
<dbReference type="GO" id="GO:0003735">
    <property type="term" value="F:structural constituent of ribosome"/>
    <property type="evidence" value="ECO:0007669"/>
    <property type="project" value="TreeGrafter"/>
</dbReference>
<evidence type="ECO:0000256" key="1">
    <source>
        <dbReference type="ARBA" id="ARBA00022723"/>
    </source>
</evidence>
<dbReference type="InterPro" id="IPR029063">
    <property type="entry name" value="SAM-dependent_MTases_sf"/>
</dbReference>
<organism evidence="5 6">
    <name type="scientific">Devosia insulae DS-56</name>
    <dbReference type="NCBI Taxonomy" id="1116389"/>
    <lineage>
        <taxon>Bacteria</taxon>
        <taxon>Pseudomonadati</taxon>
        <taxon>Pseudomonadota</taxon>
        <taxon>Alphaproteobacteria</taxon>
        <taxon>Hyphomicrobiales</taxon>
        <taxon>Devosiaceae</taxon>
        <taxon>Devosia</taxon>
    </lineage>
</organism>
<keyword evidence="1" id="KW-0479">Metal-binding</keyword>
<keyword evidence="3" id="KW-0408">Iron</keyword>
<reference evidence="5 6" key="1">
    <citation type="journal article" date="2015" name="Genome Announc.">
        <title>Genome Assemblies of Three Soil-Associated Devosia species: D. insulae, D. limi, and D. soli.</title>
        <authorList>
            <person name="Hassan Y.I."/>
            <person name="Lepp D."/>
            <person name="Zhou T."/>
        </authorList>
    </citation>
    <scope>NUCLEOTIDE SEQUENCE [LARGE SCALE GENOMIC DNA]</scope>
    <source>
        <strain evidence="5 6">DS-56</strain>
    </source>
</reference>
<dbReference type="GO" id="GO:0015935">
    <property type="term" value="C:small ribosomal subunit"/>
    <property type="evidence" value="ECO:0007669"/>
    <property type="project" value="TreeGrafter"/>
</dbReference>
<dbReference type="InterPro" id="IPR015324">
    <property type="entry name" value="Ribosomal_Rsm22-like"/>
</dbReference>
<dbReference type="AlphaFoldDB" id="A0A1E5XTP8"/>
<dbReference type="GO" id="GO:0051536">
    <property type="term" value="F:iron-sulfur cluster binding"/>
    <property type="evidence" value="ECO:0007669"/>
    <property type="project" value="UniProtKB-KW"/>
</dbReference>
<dbReference type="GO" id="GO:0006412">
    <property type="term" value="P:translation"/>
    <property type="evidence" value="ECO:0007669"/>
    <property type="project" value="InterPro"/>
</dbReference>
<dbReference type="PANTHER" id="PTHR13184:SF5">
    <property type="entry name" value="METHYLTRANSFERASE-LIKE PROTEIN 17, MITOCHONDRIAL"/>
    <property type="match status" value="1"/>
</dbReference>
<evidence type="ECO:0000256" key="3">
    <source>
        <dbReference type="ARBA" id="ARBA00023004"/>
    </source>
</evidence>
<name>A0A1E5XTP8_9HYPH</name>
<evidence type="ECO:0000313" key="6">
    <source>
        <dbReference type="Proteomes" id="UP000095463"/>
    </source>
</evidence>
<dbReference type="Pfam" id="PF09243">
    <property type="entry name" value="Rsm22"/>
    <property type="match status" value="1"/>
</dbReference>
<dbReference type="CDD" id="cd02440">
    <property type="entry name" value="AdoMet_MTases"/>
    <property type="match status" value="1"/>
</dbReference>
<dbReference type="SUPFAM" id="SSF53335">
    <property type="entry name" value="S-adenosyl-L-methionine-dependent methyltransferases"/>
    <property type="match status" value="1"/>
</dbReference>
<keyword evidence="4" id="KW-0411">Iron-sulfur</keyword>
<protein>
    <recommendedName>
        <fullName evidence="7">Methyltransferase type 11</fullName>
    </recommendedName>
</protein>